<accession>A0A2N5TB74</accession>
<dbReference type="Proteomes" id="UP000235392">
    <property type="component" value="Unassembled WGS sequence"/>
</dbReference>
<gene>
    <name evidence="2" type="ORF">PCASD_14665</name>
</gene>
<dbReference type="EMBL" id="PGCI01000653">
    <property type="protein sequence ID" value="PLW22767.1"/>
    <property type="molecule type" value="Genomic_DNA"/>
</dbReference>
<evidence type="ECO:0000313" key="3">
    <source>
        <dbReference type="Proteomes" id="UP000235392"/>
    </source>
</evidence>
<reference evidence="2 3" key="1">
    <citation type="submission" date="2017-11" db="EMBL/GenBank/DDBJ databases">
        <title>De novo assembly and phasing of dikaryotic genomes from two isolates of Puccinia coronata f. sp. avenae, the causal agent of oat crown rust.</title>
        <authorList>
            <person name="Miller M.E."/>
            <person name="Zhang Y."/>
            <person name="Omidvar V."/>
            <person name="Sperschneider J."/>
            <person name="Schwessinger B."/>
            <person name="Raley C."/>
            <person name="Palmer J.M."/>
            <person name="Garnica D."/>
            <person name="Upadhyaya N."/>
            <person name="Rathjen J."/>
            <person name="Taylor J.M."/>
            <person name="Park R.F."/>
            <person name="Dodds P.N."/>
            <person name="Hirsch C.D."/>
            <person name="Kianian S.F."/>
            <person name="Figueroa M."/>
        </authorList>
    </citation>
    <scope>NUCLEOTIDE SEQUENCE [LARGE SCALE GENOMIC DNA]</scope>
    <source>
        <strain evidence="2">12SD80</strain>
    </source>
</reference>
<sequence>MYQTLKVEAQAHGGSSQTTRKQDRSPTLEPEDVNKTLKSPSNTPKEESDDESVKKFAKWLLALKANADAIRAEDSFMAALRYNIQIQTNCFAHRVTLDNGTKSLADISIMRPKVAGSTYATCWKFKELKFDDNPYTKTGLQASWDPTTGVPKAGHKTQSKQPGQNAHAATTSVTNSEKNKVKAP</sequence>
<feature type="region of interest" description="Disordered" evidence="1">
    <location>
        <begin position="141"/>
        <end position="184"/>
    </location>
</feature>
<proteinExistence type="predicted"/>
<dbReference type="AlphaFoldDB" id="A0A2N5TB74"/>
<protein>
    <submittedName>
        <fullName evidence="2">Uncharacterized protein</fullName>
    </submittedName>
</protein>
<evidence type="ECO:0000256" key="1">
    <source>
        <dbReference type="SAM" id="MobiDB-lite"/>
    </source>
</evidence>
<feature type="compositionally biased region" description="Polar residues" evidence="1">
    <location>
        <begin position="159"/>
        <end position="176"/>
    </location>
</feature>
<name>A0A2N5TB74_9BASI</name>
<comment type="caution">
    <text evidence="2">The sequence shown here is derived from an EMBL/GenBank/DDBJ whole genome shotgun (WGS) entry which is preliminary data.</text>
</comment>
<organism evidence="2 3">
    <name type="scientific">Puccinia coronata f. sp. avenae</name>
    <dbReference type="NCBI Taxonomy" id="200324"/>
    <lineage>
        <taxon>Eukaryota</taxon>
        <taxon>Fungi</taxon>
        <taxon>Dikarya</taxon>
        <taxon>Basidiomycota</taxon>
        <taxon>Pucciniomycotina</taxon>
        <taxon>Pucciniomycetes</taxon>
        <taxon>Pucciniales</taxon>
        <taxon>Pucciniaceae</taxon>
        <taxon>Puccinia</taxon>
    </lineage>
</organism>
<feature type="region of interest" description="Disordered" evidence="1">
    <location>
        <begin position="1"/>
        <end position="50"/>
    </location>
</feature>
<evidence type="ECO:0000313" key="2">
    <source>
        <dbReference type="EMBL" id="PLW22767.1"/>
    </source>
</evidence>